<keyword evidence="1" id="KW-1133">Transmembrane helix</keyword>
<keyword evidence="1" id="KW-0812">Transmembrane</keyword>
<comment type="caution">
    <text evidence="2">The sequence shown here is derived from an EMBL/GenBank/DDBJ whole genome shotgun (WGS) entry which is preliminary data.</text>
</comment>
<feature type="transmembrane region" description="Helical" evidence="1">
    <location>
        <begin position="30"/>
        <end position="54"/>
    </location>
</feature>
<keyword evidence="1" id="KW-0472">Membrane</keyword>
<sequence length="56" mass="6466">MKELETKICTIIERLNTMNAQGKIQVQYKILAVLLSVMVIFQLGKCFGELIFYINN</sequence>
<reference evidence="2 3" key="1">
    <citation type="journal article" date="2015" name="Stand. Genomic Sci.">
        <title>Genomic Encyclopedia of Bacterial and Archaeal Type Strains, Phase III: the genomes of soil and plant-associated and newly described type strains.</title>
        <authorList>
            <person name="Whitman W.B."/>
            <person name="Woyke T."/>
            <person name="Klenk H.P."/>
            <person name="Zhou Y."/>
            <person name="Lilburn T.G."/>
            <person name="Beck B.J."/>
            <person name="De Vos P."/>
            <person name="Vandamme P."/>
            <person name="Eisen J.A."/>
            <person name="Garrity G."/>
            <person name="Hugenholtz P."/>
            <person name="Kyrpides N.C."/>
        </authorList>
    </citation>
    <scope>NUCLEOTIDE SEQUENCE [LARGE SCALE GENOMIC DNA]</scope>
    <source>
        <strain evidence="2 3">CGMCC 1.6847</strain>
    </source>
</reference>
<dbReference type="Proteomes" id="UP000317519">
    <property type="component" value="Unassembled WGS sequence"/>
</dbReference>
<evidence type="ECO:0000313" key="2">
    <source>
        <dbReference type="EMBL" id="TWI01271.1"/>
    </source>
</evidence>
<organism evidence="2 3">
    <name type="scientific">Flavobacterium tiangeerense</name>
    <dbReference type="NCBI Taxonomy" id="459471"/>
    <lineage>
        <taxon>Bacteria</taxon>
        <taxon>Pseudomonadati</taxon>
        <taxon>Bacteroidota</taxon>
        <taxon>Flavobacteriia</taxon>
        <taxon>Flavobacteriales</taxon>
        <taxon>Flavobacteriaceae</taxon>
        <taxon>Flavobacterium</taxon>
    </lineage>
</organism>
<dbReference type="RefSeq" id="WP_158634575.1">
    <property type="nucleotide sequence ID" value="NZ_VLKO01000003.1"/>
</dbReference>
<dbReference type="EMBL" id="VLKO01000003">
    <property type="protein sequence ID" value="TWI01271.1"/>
    <property type="molecule type" value="Genomic_DNA"/>
</dbReference>
<keyword evidence="3" id="KW-1185">Reference proteome</keyword>
<evidence type="ECO:0000313" key="3">
    <source>
        <dbReference type="Proteomes" id="UP000317519"/>
    </source>
</evidence>
<gene>
    <name evidence="2" type="ORF">IQ05_00847</name>
</gene>
<proteinExistence type="predicted"/>
<accession>A0ABY3FMJ9</accession>
<protein>
    <submittedName>
        <fullName evidence="2">Uncharacterized protein</fullName>
    </submittedName>
</protein>
<evidence type="ECO:0000256" key="1">
    <source>
        <dbReference type="SAM" id="Phobius"/>
    </source>
</evidence>
<name>A0ABY3FMJ9_9FLAO</name>